<evidence type="ECO:0000256" key="10">
    <source>
        <dbReference type="SAM" id="MobiDB-lite"/>
    </source>
</evidence>
<dbReference type="GeneID" id="66117981"/>
<evidence type="ECO:0000256" key="7">
    <source>
        <dbReference type="ARBA" id="ARBA00023242"/>
    </source>
</evidence>
<comment type="caution">
    <text evidence="13">The sequence shown here is derived from an EMBL/GenBank/DDBJ whole genome shotgun (WGS) entry which is preliminary data.</text>
</comment>
<evidence type="ECO:0000256" key="1">
    <source>
        <dbReference type="ARBA" id="ARBA00002883"/>
    </source>
</evidence>
<dbReference type="InterPro" id="IPR053940">
    <property type="entry name" value="UTP25_NTPase-like"/>
</dbReference>
<name>A0A9P7VBQ6_9ASCO</name>
<dbReference type="Pfam" id="PF22916">
    <property type="entry name" value="UTP25_NTPase-like"/>
    <property type="match status" value="1"/>
</dbReference>
<keyword evidence="14" id="KW-1185">Reference proteome</keyword>
<sequence>MSGSVKRRGENHGVSLNGDSKKPRFKRGRNEMRTITRHSRRGEKYHQDEPHKHNEGNAEEDSEEEEVEDAPETSDNDDGIDVSKAYSALLTLLSCDHKEVKSSNNKKDKKEMQDNEEAGNEELEEQMAPSDREGDDDEEEGENDFADDNEEDEDEETKDPFEVHFNQVSDEYVDKEKKLVVDDKRKWVTSSKNQVGNYIIFASSPPGEGIDVQVGNSKLLSNHHIKRRVVDAYESKYNTLSLNEIDRALLQPMLSYKDVCYPYVQPKNSGYRKLYTVHALNHVFKTRDRILKNNAKLHHYQEQLRSGKTDLEEPELRDQGYTRPKVLIILPTRNAAYEVVEMLIKLSGSEQQENKKKFADQYYSNAVPPTKKAEDFIDAFRGNSNDFFCLGLKFTRKSLKLYSSFYSSDILIASPLGLQMILESPDKKKRQYDFLSSIEVLIVDRANQIEMQNWDHVQTVWNYINKIPKEFHDADFSRIRMWALNDQSKLLRQTLVFSEYSTPQINNLLTKSLNLGGKVRFKNVVDTKLCIMNLIGLKIKQVFQRFNAASPMDVPEVRFKYFINTVLPSLSKSSSYEDGLLVYIPSYFDYLRIKSHMKTSSKVTFGAIDEYSSQSKLTRARQQFALGKIKILLYTHRLHYFRRYEIQGVKTILLYGVPENPIFYKELVRFIGKSLFQQTADIDLSFVRTLYCKWDAVALERIVGAERTGILCNSTNETYEFV</sequence>
<accession>A0A9P7VBQ6</accession>
<feature type="compositionally biased region" description="Acidic residues" evidence="10">
    <location>
        <begin position="114"/>
        <end position="125"/>
    </location>
</feature>
<evidence type="ECO:0000256" key="6">
    <source>
        <dbReference type="ARBA" id="ARBA00022552"/>
    </source>
</evidence>
<dbReference type="GO" id="GO:0000462">
    <property type="term" value="P:maturation of SSU-rRNA from tricistronic rRNA transcript (SSU-rRNA, 5.8S rRNA, LSU-rRNA)"/>
    <property type="evidence" value="ECO:0007669"/>
    <property type="project" value="TreeGrafter"/>
</dbReference>
<keyword evidence="8 9" id="KW-0687">Ribonucleoprotein</keyword>
<proteinExistence type="inferred from homology"/>
<evidence type="ECO:0000256" key="2">
    <source>
        <dbReference type="ARBA" id="ARBA00004604"/>
    </source>
</evidence>
<dbReference type="RefSeq" id="XP_043049941.1">
    <property type="nucleotide sequence ID" value="XM_043195275.1"/>
</dbReference>
<dbReference type="Gene3D" id="3.40.50.300">
    <property type="entry name" value="P-loop containing nucleotide triphosphate hydrolases"/>
    <property type="match status" value="1"/>
</dbReference>
<gene>
    <name evidence="13" type="primary">UTP25</name>
    <name evidence="13" type="ORF">KQ657_004607</name>
</gene>
<dbReference type="Pfam" id="PF06862">
    <property type="entry name" value="Utp25_C"/>
    <property type="match status" value="1"/>
</dbReference>
<dbReference type="GO" id="GO:0032040">
    <property type="term" value="C:small-subunit processome"/>
    <property type="evidence" value="ECO:0007669"/>
    <property type="project" value="TreeGrafter"/>
</dbReference>
<dbReference type="PANTHER" id="PTHR12933">
    <property type="entry name" value="ORF PROTEIN-RELATED"/>
    <property type="match status" value="1"/>
</dbReference>
<dbReference type="EMBL" id="JAHMUF010000007">
    <property type="protein sequence ID" value="KAG7194394.1"/>
    <property type="molecule type" value="Genomic_DNA"/>
</dbReference>
<dbReference type="Proteomes" id="UP000790833">
    <property type="component" value="Unassembled WGS sequence"/>
</dbReference>
<dbReference type="OrthoDB" id="10264378at2759"/>
<feature type="compositionally biased region" description="Acidic residues" evidence="10">
    <location>
        <begin position="57"/>
        <end position="80"/>
    </location>
</feature>
<reference evidence="13" key="1">
    <citation type="submission" date="2021-03" db="EMBL/GenBank/DDBJ databases">
        <authorList>
            <person name="Palmer J.M."/>
        </authorList>
    </citation>
    <scope>NUCLEOTIDE SEQUENCE</scope>
    <source>
        <strain evidence="13">ARV_011</strain>
    </source>
</reference>
<evidence type="ECO:0000313" key="13">
    <source>
        <dbReference type="EMBL" id="KAG7194394.1"/>
    </source>
</evidence>
<evidence type="ECO:0000313" key="14">
    <source>
        <dbReference type="Proteomes" id="UP000790833"/>
    </source>
</evidence>
<feature type="compositionally biased region" description="Basic and acidic residues" evidence="10">
    <location>
        <begin position="95"/>
        <end position="113"/>
    </location>
</feature>
<comment type="similarity">
    <text evidence="3 9">Belongs to the UTP25 family.</text>
</comment>
<keyword evidence="5 9" id="KW-0690">Ribosome biogenesis</keyword>
<dbReference type="GO" id="GO:0034511">
    <property type="term" value="F:U3 snoRNA binding"/>
    <property type="evidence" value="ECO:0007669"/>
    <property type="project" value="InterPro"/>
</dbReference>
<evidence type="ECO:0000256" key="8">
    <source>
        <dbReference type="ARBA" id="ARBA00023274"/>
    </source>
</evidence>
<keyword evidence="7 9" id="KW-0539">Nucleus</keyword>
<feature type="region of interest" description="Disordered" evidence="10">
    <location>
        <begin position="1"/>
        <end position="162"/>
    </location>
</feature>
<evidence type="ECO:0000256" key="3">
    <source>
        <dbReference type="ARBA" id="ARBA00009223"/>
    </source>
</evidence>
<dbReference type="InterPro" id="IPR010678">
    <property type="entry name" value="UTP25"/>
</dbReference>
<comment type="subunit">
    <text evidence="9">Component of the ribosomal small subunit (SSU) processome composed of at least 40 protein subunits and snoRNA U3.</text>
</comment>
<evidence type="ECO:0000256" key="9">
    <source>
        <dbReference type="RuleBase" id="RU365070"/>
    </source>
</evidence>
<dbReference type="PANTHER" id="PTHR12933:SF0">
    <property type="entry name" value="U3 SMALL NUCLEOLAR RNA-ASSOCIATED PROTEIN 25 HOMOLOG"/>
    <property type="match status" value="1"/>
</dbReference>
<feature type="domain" description="UTP25 NTP hydrolase-like" evidence="12">
    <location>
        <begin position="256"/>
        <end position="519"/>
    </location>
</feature>
<feature type="compositionally biased region" description="Acidic residues" evidence="10">
    <location>
        <begin position="133"/>
        <end position="157"/>
    </location>
</feature>
<evidence type="ECO:0000256" key="4">
    <source>
        <dbReference type="ARBA" id="ARBA00015422"/>
    </source>
</evidence>
<comment type="subcellular location">
    <subcellularLocation>
        <location evidence="2 9">Nucleus</location>
        <location evidence="2 9">Nucleolus</location>
    </subcellularLocation>
</comment>
<keyword evidence="6 9" id="KW-0698">rRNA processing</keyword>
<feature type="compositionally biased region" description="Basic and acidic residues" evidence="10">
    <location>
        <begin position="42"/>
        <end position="56"/>
    </location>
</feature>
<dbReference type="InterPro" id="IPR053939">
    <property type="entry name" value="UTP25_C"/>
</dbReference>
<dbReference type="AlphaFoldDB" id="A0A9P7VBQ6"/>
<comment type="function">
    <text evidence="1 9">DEAD-box RNA helicase-like protein required for pre-18S rRNA processing, specifically at sites A0, A1, and A2.</text>
</comment>
<feature type="domain" description="UTP25 C-terminal" evidence="11">
    <location>
        <begin position="532"/>
        <end position="721"/>
    </location>
</feature>
<dbReference type="InterPro" id="IPR027417">
    <property type="entry name" value="P-loop_NTPase"/>
</dbReference>
<evidence type="ECO:0000256" key="5">
    <source>
        <dbReference type="ARBA" id="ARBA00022517"/>
    </source>
</evidence>
<dbReference type="GO" id="GO:0019843">
    <property type="term" value="F:rRNA binding"/>
    <property type="evidence" value="ECO:0007669"/>
    <property type="project" value="TreeGrafter"/>
</dbReference>
<evidence type="ECO:0000259" key="11">
    <source>
        <dbReference type="Pfam" id="PF06862"/>
    </source>
</evidence>
<protein>
    <recommendedName>
        <fullName evidence="4 9">U3 small nucleolar RNA-associated protein 25</fullName>
        <shortName evidence="9">U3 snoRNA-associated protein 25</shortName>
    </recommendedName>
</protein>
<evidence type="ECO:0000259" key="12">
    <source>
        <dbReference type="Pfam" id="PF22916"/>
    </source>
</evidence>
<organism evidence="13 14">
    <name type="scientific">Scheffersomyces spartinae</name>
    <dbReference type="NCBI Taxonomy" id="45513"/>
    <lineage>
        <taxon>Eukaryota</taxon>
        <taxon>Fungi</taxon>
        <taxon>Dikarya</taxon>
        <taxon>Ascomycota</taxon>
        <taxon>Saccharomycotina</taxon>
        <taxon>Pichiomycetes</taxon>
        <taxon>Debaryomycetaceae</taxon>
        <taxon>Scheffersomyces</taxon>
    </lineage>
</organism>